<name>A0A1G8M6G1_9BACI</name>
<dbReference type="Proteomes" id="UP000199017">
    <property type="component" value="Unassembled WGS sequence"/>
</dbReference>
<sequence>MELRLVMEIDWKKELYMRLGKAAHPTPDRSLIRINPPYKVAESGSLKTGEYLVLDGE</sequence>
<accession>A0A1G8M6G1</accession>
<evidence type="ECO:0000313" key="2">
    <source>
        <dbReference type="Proteomes" id="UP000199017"/>
    </source>
</evidence>
<reference evidence="1 2" key="1">
    <citation type="submission" date="2016-10" db="EMBL/GenBank/DDBJ databases">
        <authorList>
            <person name="de Groot N.N."/>
        </authorList>
    </citation>
    <scope>NUCLEOTIDE SEQUENCE [LARGE SCALE GENOMIC DNA]</scope>
    <source>
        <strain evidence="2">P4B,CCM 7963,CECT 7998,DSM 25260,IBRC-M 10614,KCTC 13821</strain>
    </source>
</reference>
<organism evidence="1 2">
    <name type="scientific">Alteribacillus bidgolensis</name>
    <dbReference type="NCBI Taxonomy" id="930129"/>
    <lineage>
        <taxon>Bacteria</taxon>
        <taxon>Bacillati</taxon>
        <taxon>Bacillota</taxon>
        <taxon>Bacilli</taxon>
        <taxon>Bacillales</taxon>
        <taxon>Bacillaceae</taxon>
        <taxon>Alteribacillus</taxon>
    </lineage>
</organism>
<protein>
    <submittedName>
        <fullName evidence="1">Uncharacterized protein</fullName>
    </submittedName>
</protein>
<evidence type="ECO:0000313" key="1">
    <source>
        <dbReference type="EMBL" id="SDI63417.1"/>
    </source>
</evidence>
<gene>
    <name evidence="1" type="ORF">SAMN05216352_109228</name>
</gene>
<keyword evidence="2" id="KW-1185">Reference proteome</keyword>
<dbReference type="EMBL" id="FNDU01000009">
    <property type="protein sequence ID" value="SDI63417.1"/>
    <property type="molecule type" value="Genomic_DNA"/>
</dbReference>
<proteinExistence type="predicted"/>
<dbReference type="AlphaFoldDB" id="A0A1G8M6G1"/>